<sequence length="159" mass="18141">MNEFITWGSLFKLAITGVLIYAIQPLLLVGRDAVLWWAIDKYILNDELRTAVFELVSHEKMLANQPKNIDISVDRDGEAYVHDGIAVSSEQHTALMKQMQVCDQTLARIRPLVEVRKRRLEWLLHHYKQPGKGNLIEDMISQHRAAQEAGKTITLQVGP</sequence>
<gene>
    <name evidence="1" type="ORF">WHX56_05210</name>
</gene>
<dbReference type="EMBL" id="CP148753">
    <property type="protein sequence ID" value="WXR74897.1"/>
    <property type="molecule type" value="Genomic_DNA"/>
</dbReference>
<dbReference type="RefSeq" id="WP_338880643.1">
    <property type="nucleotide sequence ID" value="NZ_CP148753.1"/>
</dbReference>
<dbReference type="Proteomes" id="UP001456224">
    <property type="component" value="Chromosome"/>
</dbReference>
<keyword evidence="2" id="KW-1185">Reference proteome</keyword>
<evidence type="ECO:0000313" key="2">
    <source>
        <dbReference type="Proteomes" id="UP001456224"/>
    </source>
</evidence>
<organism evidence="1 2">
    <name type="scientific">Achromobacter veterisilvae</name>
    <dbReference type="NCBI Taxonomy" id="2069367"/>
    <lineage>
        <taxon>Bacteria</taxon>
        <taxon>Pseudomonadati</taxon>
        <taxon>Pseudomonadota</taxon>
        <taxon>Betaproteobacteria</taxon>
        <taxon>Burkholderiales</taxon>
        <taxon>Alcaligenaceae</taxon>
        <taxon>Achromobacter</taxon>
    </lineage>
</organism>
<reference evidence="1 2" key="1">
    <citation type="submission" date="2024-03" db="EMBL/GenBank/DDBJ databases">
        <title>Reference genomes for the five species model microbial community.</title>
        <authorList>
            <person name="Padfield D."/>
        </authorList>
    </citation>
    <scope>NUCLEOTIDE SEQUENCE [LARGE SCALE GENOMIC DNA]</scope>
    <source>
        <strain evidence="1 2">AB1</strain>
    </source>
</reference>
<protein>
    <submittedName>
        <fullName evidence="1">Uncharacterized protein</fullName>
    </submittedName>
</protein>
<name>A0ABZ2S968_9BURK</name>
<evidence type="ECO:0000313" key="1">
    <source>
        <dbReference type="EMBL" id="WXR74897.1"/>
    </source>
</evidence>
<proteinExistence type="predicted"/>
<accession>A0ABZ2S968</accession>